<keyword evidence="1" id="KW-0175">Coiled coil</keyword>
<evidence type="ECO:0000256" key="2">
    <source>
        <dbReference type="SAM" id="Phobius"/>
    </source>
</evidence>
<dbReference type="Proteomes" id="UP000251835">
    <property type="component" value="Unassembled WGS sequence"/>
</dbReference>
<feature type="domain" description="M23ase beta-sheet core" evidence="3">
    <location>
        <begin position="199"/>
        <end position="295"/>
    </location>
</feature>
<dbReference type="FunFam" id="2.70.70.10:FF:000006">
    <property type="entry name" value="M23 family peptidase"/>
    <property type="match status" value="1"/>
</dbReference>
<name>A0A7L4UP89_BALHA</name>
<protein>
    <submittedName>
        <fullName evidence="4">Peptidase M23-like protein</fullName>
    </submittedName>
</protein>
<comment type="caution">
    <text evidence="4">The sequence shown here is derived from an EMBL/GenBank/DDBJ whole genome shotgun (WGS) entry which is preliminary data.</text>
</comment>
<sequence>MAKNQYRFNPESVRFENQSNPSRKKILLTLGFIVTAMLTGFLTFWLFGELIGSPREQELLNENAALKANYEVMDKKLQNINAVLEDIQNRDDNLYRFLLNADPIPNELRNSGMGGINKYNKLDSLSNAEMVRTTAEDLDKMLKKTYVQSKSLDEIESLANLQKEMLTSVPAIMPIRKELLRTHPSGYGMRLHPIYGIYRMHKGMDFAAPSGTDIYATGDGVVTKVKRSKGYGIHVIIKHNYGGYETLYAHMIRAKAKVGQKVKRGDVIGYVGSTGDSTAPHVHYEVHKNGRVLNPINFYFNDLSPEEYEEIIHQSNNSVKSFD</sequence>
<keyword evidence="2" id="KW-1133">Transmembrane helix</keyword>
<evidence type="ECO:0000313" key="5">
    <source>
        <dbReference type="Proteomes" id="UP000251835"/>
    </source>
</evidence>
<dbReference type="CDD" id="cd12797">
    <property type="entry name" value="M23_peptidase"/>
    <property type="match status" value="1"/>
</dbReference>
<dbReference type="InterPro" id="IPR050570">
    <property type="entry name" value="Cell_wall_metabolism_enzyme"/>
</dbReference>
<evidence type="ECO:0000259" key="3">
    <source>
        <dbReference type="Pfam" id="PF01551"/>
    </source>
</evidence>
<feature type="coiled-coil region" evidence="1">
    <location>
        <begin position="56"/>
        <end position="90"/>
    </location>
</feature>
<proteinExistence type="predicted"/>
<keyword evidence="5" id="KW-1185">Reference proteome</keyword>
<evidence type="ECO:0000256" key="1">
    <source>
        <dbReference type="SAM" id="Coils"/>
    </source>
</evidence>
<gene>
    <name evidence="4" type="ORF">C7377_1283</name>
</gene>
<keyword evidence="2" id="KW-0812">Transmembrane</keyword>
<dbReference type="PANTHER" id="PTHR21666">
    <property type="entry name" value="PEPTIDASE-RELATED"/>
    <property type="match status" value="1"/>
</dbReference>
<dbReference type="EMBL" id="QENZ01000004">
    <property type="protein sequence ID" value="PVX50953.1"/>
    <property type="molecule type" value="Genomic_DNA"/>
</dbReference>
<dbReference type="OrthoDB" id="9810477at2"/>
<dbReference type="GO" id="GO:0004222">
    <property type="term" value="F:metalloendopeptidase activity"/>
    <property type="evidence" value="ECO:0007669"/>
    <property type="project" value="TreeGrafter"/>
</dbReference>
<accession>A0A7L4UP89</accession>
<dbReference type="SUPFAM" id="SSF51261">
    <property type="entry name" value="Duplicated hybrid motif"/>
    <property type="match status" value="1"/>
</dbReference>
<dbReference type="InterPro" id="IPR016047">
    <property type="entry name" value="M23ase_b-sheet_dom"/>
</dbReference>
<keyword evidence="2" id="KW-0472">Membrane</keyword>
<dbReference type="RefSeq" id="WP_116496503.1">
    <property type="nucleotide sequence ID" value="NZ_QENZ01000004.1"/>
</dbReference>
<organism evidence="4 5">
    <name type="scientific">Balneicella halophila</name>
    <dbReference type="NCBI Taxonomy" id="1537566"/>
    <lineage>
        <taxon>Bacteria</taxon>
        <taxon>Pseudomonadati</taxon>
        <taxon>Bacteroidota</taxon>
        <taxon>Bacteroidia</taxon>
        <taxon>Bacteroidales</taxon>
        <taxon>Balneicellaceae</taxon>
        <taxon>Balneicella</taxon>
    </lineage>
</organism>
<dbReference type="Pfam" id="PF01551">
    <property type="entry name" value="Peptidase_M23"/>
    <property type="match status" value="1"/>
</dbReference>
<dbReference type="Gene3D" id="2.70.70.10">
    <property type="entry name" value="Glucose Permease (Domain IIA)"/>
    <property type="match status" value="1"/>
</dbReference>
<evidence type="ECO:0000313" key="4">
    <source>
        <dbReference type="EMBL" id="PVX50953.1"/>
    </source>
</evidence>
<dbReference type="InterPro" id="IPR011055">
    <property type="entry name" value="Dup_hybrid_motif"/>
</dbReference>
<feature type="transmembrane region" description="Helical" evidence="2">
    <location>
        <begin position="26"/>
        <end position="47"/>
    </location>
</feature>
<reference evidence="4 5" key="1">
    <citation type="submission" date="2018-05" db="EMBL/GenBank/DDBJ databases">
        <title>Genomic Encyclopedia of Type Strains, Phase IV (KMG-IV): sequencing the most valuable type-strain genomes for metagenomic binning, comparative biology and taxonomic classification.</title>
        <authorList>
            <person name="Goeker M."/>
        </authorList>
    </citation>
    <scope>NUCLEOTIDE SEQUENCE [LARGE SCALE GENOMIC DNA]</scope>
    <source>
        <strain evidence="4 5">DSM 28579</strain>
    </source>
</reference>
<dbReference type="AlphaFoldDB" id="A0A7L4UP89"/>
<dbReference type="PANTHER" id="PTHR21666:SF286">
    <property type="entry name" value="LIPOPROTEIN NLPD"/>
    <property type="match status" value="1"/>
</dbReference>